<reference evidence="3 4" key="1">
    <citation type="submission" date="2019-09" db="EMBL/GenBank/DDBJ databases">
        <title>Genomes of family Cryomorphaceae.</title>
        <authorList>
            <person name="Bowman J.P."/>
        </authorList>
    </citation>
    <scope>NUCLEOTIDE SEQUENCE [LARGE SCALE GENOMIC DNA]</scope>
    <source>
        <strain evidence="3 4">LMG 25704</strain>
    </source>
</reference>
<dbReference type="PROSITE" id="PS51724">
    <property type="entry name" value="SPOR"/>
    <property type="match status" value="1"/>
</dbReference>
<feature type="compositionally biased region" description="Acidic residues" evidence="1">
    <location>
        <begin position="199"/>
        <end position="208"/>
    </location>
</feature>
<protein>
    <submittedName>
        <fullName evidence="3">SPOR domain-containing protein</fullName>
    </submittedName>
</protein>
<feature type="domain" description="SPOR" evidence="2">
    <location>
        <begin position="248"/>
        <end position="324"/>
    </location>
</feature>
<dbReference type="SUPFAM" id="SSF110997">
    <property type="entry name" value="Sporulation related repeat"/>
    <property type="match status" value="1"/>
</dbReference>
<dbReference type="Pfam" id="PF05036">
    <property type="entry name" value="SPOR"/>
    <property type="match status" value="1"/>
</dbReference>
<dbReference type="Gene3D" id="3.30.70.1070">
    <property type="entry name" value="Sporulation related repeat"/>
    <property type="match status" value="1"/>
</dbReference>
<feature type="region of interest" description="Disordered" evidence="1">
    <location>
        <begin position="199"/>
        <end position="234"/>
    </location>
</feature>
<dbReference type="OrthoDB" id="653949at2"/>
<dbReference type="RefSeq" id="WP_151666592.1">
    <property type="nucleotide sequence ID" value="NZ_WBVO01000002.1"/>
</dbReference>
<sequence length="324" mass="36128">MTLERHISRLLFSHDLVVVPGFGAFVAKSFSAELNGATQMFVPPGRRLSFQPALRNDDGLLLNAVSKAENRHVDVVRLEISDIVSHWHSKLHKGERIRLDDLGLFYIDRQGELQFKPQIDLNYDSEFFGLGVFRASPLVSIPKESRVVPLHERKDRKAFPLWRAVAVAVGVTGLLTIGGIKSEITPDLASFNWFGSDSTDTEVPEESASEVAAETEAVSDREIEKPVSTPEASTPAIEVNVEPVATSPVERGTYYVIVGSFVEKANADDLYRELRQKGFEPVILPFDGKYSKVAVQSFPSRQAAVEGLRTYKKEVQRGAWIYRK</sequence>
<proteinExistence type="predicted"/>
<evidence type="ECO:0000259" key="2">
    <source>
        <dbReference type="PROSITE" id="PS51724"/>
    </source>
</evidence>
<evidence type="ECO:0000313" key="4">
    <source>
        <dbReference type="Proteomes" id="UP000468650"/>
    </source>
</evidence>
<evidence type="ECO:0000313" key="3">
    <source>
        <dbReference type="EMBL" id="KAB2813924.1"/>
    </source>
</evidence>
<keyword evidence="4" id="KW-1185">Reference proteome</keyword>
<dbReference type="Pfam" id="PF18174">
    <property type="entry name" value="HU-CCDC81_bac_1"/>
    <property type="match status" value="1"/>
</dbReference>
<dbReference type="InterPro" id="IPR041268">
    <property type="entry name" value="HU-CCDC81_bac_2"/>
</dbReference>
<dbReference type="InterPro" id="IPR007730">
    <property type="entry name" value="SPOR-like_dom"/>
</dbReference>
<dbReference type="EMBL" id="WBVO01000002">
    <property type="protein sequence ID" value="KAB2813924.1"/>
    <property type="molecule type" value="Genomic_DNA"/>
</dbReference>
<gene>
    <name evidence="3" type="ORF">F8C67_04360</name>
</gene>
<accession>A0A6N6RI24</accession>
<dbReference type="AlphaFoldDB" id="A0A6N6RI24"/>
<name>A0A6N6RI24_9FLAO</name>
<comment type="caution">
    <text evidence="3">The sequence shown here is derived from an EMBL/GenBank/DDBJ whole genome shotgun (WGS) entry which is preliminary data.</text>
</comment>
<dbReference type="Pfam" id="PF18175">
    <property type="entry name" value="HU-CCDC81_bac_2"/>
    <property type="match status" value="1"/>
</dbReference>
<evidence type="ECO:0000256" key="1">
    <source>
        <dbReference type="SAM" id="MobiDB-lite"/>
    </source>
</evidence>
<dbReference type="InterPro" id="IPR036680">
    <property type="entry name" value="SPOR-like_sf"/>
</dbReference>
<dbReference type="InterPro" id="IPR040495">
    <property type="entry name" value="HU-CCDC81_bac_1"/>
</dbReference>
<organism evidence="3 4">
    <name type="scientific">Phaeocystidibacter luteus</name>
    <dbReference type="NCBI Taxonomy" id="911197"/>
    <lineage>
        <taxon>Bacteria</taxon>
        <taxon>Pseudomonadati</taxon>
        <taxon>Bacteroidota</taxon>
        <taxon>Flavobacteriia</taxon>
        <taxon>Flavobacteriales</taxon>
        <taxon>Phaeocystidibacteraceae</taxon>
        <taxon>Phaeocystidibacter</taxon>
    </lineage>
</organism>
<dbReference type="GO" id="GO:0042834">
    <property type="term" value="F:peptidoglycan binding"/>
    <property type="evidence" value="ECO:0007669"/>
    <property type="project" value="InterPro"/>
</dbReference>
<dbReference type="Proteomes" id="UP000468650">
    <property type="component" value="Unassembled WGS sequence"/>
</dbReference>